<evidence type="ECO:0000313" key="13">
    <source>
        <dbReference type="Proteomes" id="UP000273001"/>
    </source>
</evidence>
<evidence type="ECO:0000256" key="2">
    <source>
        <dbReference type="ARBA" id="ARBA00008873"/>
    </source>
</evidence>
<name>A0ABM6Z5Z8_9ACTO</name>
<proteinExistence type="inferred from homology"/>
<feature type="domain" description="Cation efflux protein cytoplasmic" evidence="11">
    <location>
        <begin position="264"/>
        <end position="344"/>
    </location>
</feature>
<feature type="transmembrane region" description="Helical" evidence="9">
    <location>
        <begin position="212"/>
        <end position="229"/>
    </location>
</feature>
<evidence type="ECO:0000259" key="11">
    <source>
        <dbReference type="Pfam" id="PF16916"/>
    </source>
</evidence>
<feature type="transmembrane region" description="Helical" evidence="9">
    <location>
        <begin position="136"/>
        <end position="159"/>
    </location>
</feature>
<keyword evidence="7 9" id="KW-0472">Membrane</keyword>
<evidence type="ECO:0000256" key="6">
    <source>
        <dbReference type="ARBA" id="ARBA00023065"/>
    </source>
</evidence>
<evidence type="ECO:0000256" key="8">
    <source>
        <dbReference type="SAM" id="MobiDB-lite"/>
    </source>
</evidence>
<evidence type="ECO:0000256" key="5">
    <source>
        <dbReference type="ARBA" id="ARBA00022989"/>
    </source>
</evidence>
<dbReference type="SUPFAM" id="SSF161111">
    <property type="entry name" value="Cation efflux protein transmembrane domain-like"/>
    <property type="match status" value="1"/>
</dbReference>
<sequence>MPGPEQSPGPTTGTAPGARFHHQDAPCRSDLPSGRHSSRPEDAGHDTSHGSHHAANHHDHAAGASRGRLAIALGLTTTVLVAEIVTAHLTGSLALLADAGHMLTDTAGLVMALVAAHLSTRPRTERSTWGLRRAEVLGAGLQAGMLAVVGVLVGVRALGALLGGAQVEAPGMLVMGVVGLAANLVSLCVLARGREDSLNMRAAFLEVANDTLGSLGVIVAALVVATTGWTGADAVASLVIVALIVPRAAALLRATGSVLMEQAPSELDLAEVRGHLRSVEHVEEVHDLHVWTVASGLAVLTAHVVVRDQCLRDGHAEQILHSLQECVTSHFPVRIEHATFQVEPARHRDHEHLGH</sequence>
<feature type="transmembrane region" description="Helical" evidence="9">
    <location>
        <begin position="95"/>
        <end position="116"/>
    </location>
</feature>
<evidence type="ECO:0000256" key="9">
    <source>
        <dbReference type="SAM" id="Phobius"/>
    </source>
</evidence>
<keyword evidence="6" id="KW-0406">Ion transport</keyword>
<feature type="transmembrane region" description="Helical" evidence="9">
    <location>
        <begin position="235"/>
        <end position="252"/>
    </location>
</feature>
<reference evidence="12 13" key="1">
    <citation type="submission" date="2018-09" db="EMBL/GenBank/DDBJ databases">
        <authorList>
            <person name="Li J."/>
        </authorList>
    </citation>
    <scope>NUCLEOTIDE SEQUENCE [LARGE SCALE GENOMIC DNA]</scope>
    <source>
        <strain evidence="12 13">2129</strain>
    </source>
</reference>
<dbReference type="InterPro" id="IPR027469">
    <property type="entry name" value="Cation_efflux_TMD_sf"/>
</dbReference>
<evidence type="ECO:0000259" key="10">
    <source>
        <dbReference type="Pfam" id="PF01545"/>
    </source>
</evidence>
<dbReference type="InterPro" id="IPR002524">
    <property type="entry name" value="Cation_efflux"/>
</dbReference>
<feature type="transmembrane region" description="Helical" evidence="9">
    <location>
        <begin position="171"/>
        <end position="191"/>
    </location>
</feature>
<protein>
    <submittedName>
        <fullName evidence="12">Cation transporter</fullName>
    </submittedName>
</protein>
<dbReference type="SUPFAM" id="SSF160240">
    <property type="entry name" value="Cation efflux protein cytoplasmic domain-like"/>
    <property type="match status" value="1"/>
</dbReference>
<dbReference type="PANTHER" id="PTHR11562:SF17">
    <property type="entry name" value="RE54080P-RELATED"/>
    <property type="match status" value="1"/>
</dbReference>
<feature type="compositionally biased region" description="Basic and acidic residues" evidence="8">
    <location>
        <begin position="38"/>
        <end position="49"/>
    </location>
</feature>
<dbReference type="PANTHER" id="PTHR11562">
    <property type="entry name" value="CATION EFFLUX PROTEIN/ ZINC TRANSPORTER"/>
    <property type="match status" value="1"/>
</dbReference>
<dbReference type="InterPro" id="IPR050681">
    <property type="entry name" value="CDF/SLC30A"/>
</dbReference>
<dbReference type="EMBL" id="CP032514">
    <property type="protein sequence ID" value="AYD90792.1"/>
    <property type="molecule type" value="Genomic_DNA"/>
</dbReference>
<dbReference type="InterPro" id="IPR027470">
    <property type="entry name" value="Cation_efflux_CTD"/>
</dbReference>
<comment type="subcellular location">
    <subcellularLocation>
        <location evidence="1">Membrane</location>
        <topology evidence="1">Multi-pass membrane protein</topology>
    </subcellularLocation>
</comment>
<keyword evidence="3" id="KW-0813">Transport</keyword>
<keyword evidence="5 9" id="KW-1133">Transmembrane helix</keyword>
<dbReference type="NCBIfam" id="TIGR01297">
    <property type="entry name" value="CDF"/>
    <property type="match status" value="1"/>
</dbReference>
<dbReference type="Pfam" id="PF01545">
    <property type="entry name" value="Cation_efflux"/>
    <property type="match status" value="1"/>
</dbReference>
<dbReference type="Gene3D" id="1.20.1510.10">
    <property type="entry name" value="Cation efflux protein transmembrane domain"/>
    <property type="match status" value="1"/>
</dbReference>
<dbReference type="InterPro" id="IPR058533">
    <property type="entry name" value="Cation_efflux_TM"/>
</dbReference>
<feature type="domain" description="Cation efflux protein transmembrane" evidence="10">
    <location>
        <begin position="70"/>
        <end position="260"/>
    </location>
</feature>
<keyword evidence="13" id="KW-1185">Reference proteome</keyword>
<feature type="region of interest" description="Disordered" evidence="8">
    <location>
        <begin position="1"/>
        <end position="62"/>
    </location>
</feature>
<keyword evidence="4 9" id="KW-0812">Transmembrane</keyword>
<accession>A0ABM6Z5Z8</accession>
<evidence type="ECO:0000313" key="12">
    <source>
        <dbReference type="EMBL" id="AYD90792.1"/>
    </source>
</evidence>
<evidence type="ECO:0000256" key="7">
    <source>
        <dbReference type="ARBA" id="ARBA00023136"/>
    </source>
</evidence>
<dbReference type="Proteomes" id="UP000273001">
    <property type="component" value="Chromosome"/>
</dbReference>
<evidence type="ECO:0000256" key="4">
    <source>
        <dbReference type="ARBA" id="ARBA00022692"/>
    </source>
</evidence>
<feature type="transmembrane region" description="Helical" evidence="9">
    <location>
        <begin position="69"/>
        <end position="89"/>
    </location>
</feature>
<gene>
    <name evidence="12" type="ORF">D5R93_04190</name>
</gene>
<dbReference type="Pfam" id="PF16916">
    <property type="entry name" value="ZT_dimer"/>
    <property type="match status" value="1"/>
</dbReference>
<comment type="similarity">
    <text evidence="2">Belongs to the cation diffusion facilitator (CDF) transporter (TC 2.A.4) family. SLC30A subfamily.</text>
</comment>
<dbReference type="InterPro" id="IPR036837">
    <property type="entry name" value="Cation_efflux_CTD_sf"/>
</dbReference>
<evidence type="ECO:0000256" key="1">
    <source>
        <dbReference type="ARBA" id="ARBA00004141"/>
    </source>
</evidence>
<evidence type="ECO:0000256" key="3">
    <source>
        <dbReference type="ARBA" id="ARBA00022448"/>
    </source>
</evidence>
<organism evidence="12 13">
    <name type="scientific">Actinomyces lilanjuaniae</name>
    <dbReference type="NCBI Taxonomy" id="2321394"/>
    <lineage>
        <taxon>Bacteria</taxon>
        <taxon>Bacillati</taxon>
        <taxon>Actinomycetota</taxon>
        <taxon>Actinomycetes</taxon>
        <taxon>Actinomycetales</taxon>
        <taxon>Actinomycetaceae</taxon>
        <taxon>Actinomyces</taxon>
    </lineage>
</organism>